<keyword evidence="4" id="KW-1185">Reference proteome</keyword>
<keyword evidence="2" id="KW-0732">Signal</keyword>
<evidence type="ECO:0000256" key="1">
    <source>
        <dbReference type="SAM" id="MobiDB-lite"/>
    </source>
</evidence>
<dbReference type="Pfam" id="PF09476">
    <property type="entry name" value="Pilus_CpaD"/>
    <property type="match status" value="1"/>
</dbReference>
<dbReference type="EMBL" id="JBBYHV010000001">
    <property type="protein sequence ID" value="MEL1249467.1"/>
    <property type="molecule type" value="Genomic_DNA"/>
</dbReference>
<accession>A0ABU9IAL4</accession>
<reference evidence="3 4" key="1">
    <citation type="submission" date="2024-04" db="EMBL/GenBank/DDBJ databases">
        <title>Aurantiacibacter sp. DGU6 16S ribosomal RNA gene Genome sequencing and assembly.</title>
        <authorList>
            <person name="Park S."/>
        </authorList>
    </citation>
    <scope>NUCLEOTIDE SEQUENCE [LARGE SCALE GENOMIC DNA]</scope>
    <source>
        <strain evidence="3 4">DGU6</strain>
    </source>
</reference>
<evidence type="ECO:0000313" key="3">
    <source>
        <dbReference type="EMBL" id="MEL1249467.1"/>
    </source>
</evidence>
<name>A0ABU9IAL4_9SPHN</name>
<comment type="caution">
    <text evidence="3">The sequence shown here is derived from an EMBL/GenBank/DDBJ whole genome shotgun (WGS) entry which is preliminary data.</text>
</comment>
<proteinExistence type="predicted"/>
<evidence type="ECO:0000256" key="2">
    <source>
        <dbReference type="SAM" id="SignalP"/>
    </source>
</evidence>
<evidence type="ECO:0000313" key="4">
    <source>
        <dbReference type="Proteomes" id="UP001497045"/>
    </source>
</evidence>
<sequence length="216" mass="22599">MTNRIKRAAGSALAISLSLGLAACGGMAEGNNYSLNSVNQPVVERSNYVLDLRTGANGLDGVEQSRLADWFETLDLGYGDRVAIDSPVANPAVREDVAAVAGRYGVLLTEGTPITQGYVDAGNVRVVVTRSMAHVPNCPNWSEDYGFEQGNFTSDGFGCAVNGNLAAMVANPEHLLEGAEGTGETVVMTSNRAIDTYRNQEPTGAGGLPQISSEGD</sequence>
<dbReference type="Proteomes" id="UP001497045">
    <property type="component" value="Unassembled WGS sequence"/>
</dbReference>
<feature type="chain" id="PRO_5047142571" evidence="2">
    <location>
        <begin position="29"/>
        <end position="216"/>
    </location>
</feature>
<dbReference type="RefSeq" id="WP_341672004.1">
    <property type="nucleotide sequence ID" value="NZ_JBBYHV010000001.1"/>
</dbReference>
<gene>
    <name evidence="3" type="ORF">AAEO60_02155</name>
</gene>
<dbReference type="InterPro" id="IPR019027">
    <property type="entry name" value="Pilus_biogenesis_CpaD-related"/>
</dbReference>
<protein>
    <submittedName>
        <fullName evidence="3">CpaD family pilus assembly protein</fullName>
    </submittedName>
</protein>
<organism evidence="3 4">
    <name type="scientific">Aurantiacibacter gilvus</name>
    <dbReference type="NCBI Taxonomy" id="3139141"/>
    <lineage>
        <taxon>Bacteria</taxon>
        <taxon>Pseudomonadati</taxon>
        <taxon>Pseudomonadota</taxon>
        <taxon>Alphaproteobacteria</taxon>
        <taxon>Sphingomonadales</taxon>
        <taxon>Erythrobacteraceae</taxon>
        <taxon>Aurantiacibacter</taxon>
    </lineage>
</organism>
<feature type="signal peptide" evidence="2">
    <location>
        <begin position="1"/>
        <end position="28"/>
    </location>
</feature>
<feature type="region of interest" description="Disordered" evidence="1">
    <location>
        <begin position="197"/>
        <end position="216"/>
    </location>
</feature>
<dbReference type="PROSITE" id="PS51257">
    <property type="entry name" value="PROKAR_LIPOPROTEIN"/>
    <property type="match status" value="1"/>
</dbReference>